<sequence length="72" mass="8712">MILLILEALLYITSLLDEEASLRYLFWKIKPFCFVMKEWYNIEQQNHNESRHHLDDREQLLDTIREKGECGA</sequence>
<reference evidence="2 4" key="2">
    <citation type="submission" date="2018-06" db="EMBL/GenBank/DDBJ databases">
        <authorList>
            <consortium name="Pathogen Informatics"/>
            <person name="Doyle S."/>
        </authorList>
    </citation>
    <scope>NUCLEOTIDE SEQUENCE [LARGE SCALE GENOMIC DNA]</scope>
    <source>
        <strain evidence="2 4">NCTC12858</strain>
    </source>
</reference>
<evidence type="ECO:0000313" key="3">
    <source>
        <dbReference type="Proteomes" id="UP000030136"/>
    </source>
</evidence>
<dbReference type="EMBL" id="JQJC01000010">
    <property type="protein sequence ID" value="KGN95357.1"/>
    <property type="molecule type" value="Genomic_DNA"/>
</dbReference>
<gene>
    <name evidence="1" type="ORF">HQ38_03485</name>
    <name evidence="2" type="ORF">NCTC12858_00568</name>
</gene>
<dbReference type="KEGG" id="pcre:NCTC12858_00568"/>
<keyword evidence="4" id="KW-1185">Reference proteome</keyword>
<proteinExistence type="predicted"/>
<evidence type="ECO:0000313" key="1">
    <source>
        <dbReference type="EMBL" id="KGN95357.1"/>
    </source>
</evidence>
<dbReference type="Proteomes" id="UP000030136">
    <property type="component" value="Unassembled WGS sequence"/>
</dbReference>
<evidence type="ECO:0000313" key="4">
    <source>
        <dbReference type="Proteomes" id="UP000249300"/>
    </source>
</evidence>
<name>A0A0A2FYX1_9PORP</name>
<accession>A0A0A2FYX1</accession>
<organism evidence="1 3">
    <name type="scientific">Porphyromonas crevioricanis</name>
    <dbReference type="NCBI Taxonomy" id="393921"/>
    <lineage>
        <taxon>Bacteria</taxon>
        <taxon>Pseudomonadati</taxon>
        <taxon>Bacteroidota</taxon>
        <taxon>Bacteroidia</taxon>
        <taxon>Bacteroidales</taxon>
        <taxon>Porphyromonadaceae</taxon>
        <taxon>Porphyromonas</taxon>
    </lineage>
</organism>
<dbReference type="AlphaFoldDB" id="A0A0A2FYX1"/>
<protein>
    <submittedName>
        <fullName evidence="1">Uncharacterized protein</fullName>
    </submittedName>
</protein>
<dbReference type="EMBL" id="LS483447">
    <property type="protein sequence ID" value="SQH72739.1"/>
    <property type="molecule type" value="Genomic_DNA"/>
</dbReference>
<reference evidence="1 3" key="1">
    <citation type="submission" date="2014-08" db="EMBL/GenBank/DDBJ databases">
        <title>Porphyromonas crevioricanis strain:COT-253_OH1447 Genome sequencing.</title>
        <authorList>
            <person name="Wallis C."/>
            <person name="Deusch O."/>
            <person name="O'Flynn C."/>
            <person name="Davis I."/>
            <person name="Jospin G."/>
            <person name="Darling A.E."/>
            <person name="Coil D.A."/>
            <person name="Alexiev A."/>
            <person name="Horsfall A."/>
            <person name="Kirkwood N."/>
            <person name="Harris S."/>
            <person name="Eisen J.A."/>
        </authorList>
    </citation>
    <scope>NUCLEOTIDE SEQUENCE [LARGE SCALE GENOMIC DNA]</scope>
    <source>
        <strain evidence="3">COT-253 OH1447</strain>
        <strain evidence="1">COT-253_OH1447</strain>
    </source>
</reference>
<dbReference type="RefSeq" id="WP_036888156.1">
    <property type="nucleotide sequence ID" value="NZ_FUXH01000020.1"/>
</dbReference>
<dbReference type="Proteomes" id="UP000249300">
    <property type="component" value="Chromosome 1"/>
</dbReference>
<evidence type="ECO:0000313" key="2">
    <source>
        <dbReference type="EMBL" id="SQH72739.1"/>
    </source>
</evidence>